<feature type="compositionally biased region" description="Polar residues" evidence="1">
    <location>
        <begin position="30"/>
        <end position="40"/>
    </location>
</feature>
<feature type="region of interest" description="Disordered" evidence="1">
    <location>
        <begin position="470"/>
        <end position="504"/>
    </location>
</feature>
<evidence type="ECO:0000313" key="3">
    <source>
        <dbReference type="Proteomes" id="UP001583177"/>
    </source>
</evidence>
<reference evidence="2 3" key="1">
    <citation type="journal article" date="2024" name="IMA Fungus">
        <title>IMA Genome - F19 : A genome assembly and annotation guide to empower mycologists, including annotated draft genome sequences of Ceratocystis pirilliformis, Diaporthe australafricana, Fusarium ophioides, Paecilomyces lecythidis, and Sporothrix stenoceras.</title>
        <authorList>
            <person name="Aylward J."/>
            <person name="Wilson A.M."/>
            <person name="Visagie C.M."/>
            <person name="Spraker J."/>
            <person name="Barnes I."/>
            <person name="Buitendag C."/>
            <person name="Ceriani C."/>
            <person name="Del Mar Angel L."/>
            <person name="du Plessis D."/>
            <person name="Fuchs T."/>
            <person name="Gasser K."/>
            <person name="Kramer D."/>
            <person name="Li W."/>
            <person name="Munsamy K."/>
            <person name="Piso A."/>
            <person name="Price J.L."/>
            <person name="Sonnekus B."/>
            <person name="Thomas C."/>
            <person name="van der Nest A."/>
            <person name="van Dijk A."/>
            <person name="van Heerden A."/>
            <person name="van Vuuren N."/>
            <person name="Yilmaz N."/>
            <person name="Duong T.A."/>
            <person name="van der Merwe N.A."/>
            <person name="Wingfield M.J."/>
            <person name="Wingfield B.D."/>
        </authorList>
    </citation>
    <scope>NUCLEOTIDE SEQUENCE [LARGE SCALE GENOMIC DNA]</scope>
    <source>
        <strain evidence="2 3">CMW 18300</strain>
    </source>
</reference>
<comment type="caution">
    <text evidence="2">The sequence shown here is derived from an EMBL/GenBank/DDBJ whole genome shotgun (WGS) entry which is preliminary data.</text>
</comment>
<organism evidence="2 3">
    <name type="scientific">Diaporthe australafricana</name>
    <dbReference type="NCBI Taxonomy" id="127596"/>
    <lineage>
        <taxon>Eukaryota</taxon>
        <taxon>Fungi</taxon>
        <taxon>Dikarya</taxon>
        <taxon>Ascomycota</taxon>
        <taxon>Pezizomycotina</taxon>
        <taxon>Sordariomycetes</taxon>
        <taxon>Sordariomycetidae</taxon>
        <taxon>Diaporthales</taxon>
        <taxon>Diaporthaceae</taxon>
        <taxon>Diaporthe</taxon>
    </lineage>
</organism>
<feature type="compositionally biased region" description="Low complexity" evidence="1">
    <location>
        <begin position="957"/>
        <end position="975"/>
    </location>
</feature>
<name>A0ABR3Y1M1_9PEZI</name>
<feature type="region of interest" description="Disordered" evidence="1">
    <location>
        <begin position="631"/>
        <end position="659"/>
    </location>
</feature>
<dbReference type="Proteomes" id="UP001583177">
    <property type="component" value="Unassembled WGS sequence"/>
</dbReference>
<feature type="region of interest" description="Disordered" evidence="1">
    <location>
        <begin position="207"/>
        <end position="293"/>
    </location>
</feature>
<feature type="compositionally biased region" description="Low complexity" evidence="1">
    <location>
        <begin position="66"/>
        <end position="77"/>
    </location>
</feature>
<feature type="compositionally biased region" description="Polar residues" evidence="1">
    <location>
        <begin position="403"/>
        <end position="418"/>
    </location>
</feature>
<feature type="compositionally biased region" description="Basic and acidic residues" evidence="1">
    <location>
        <begin position="943"/>
        <end position="955"/>
    </location>
</feature>
<feature type="compositionally biased region" description="Basic and acidic residues" evidence="1">
    <location>
        <begin position="476"/>
        <end position="503"/>
    </location>
</feature>
<feature type="compositionally biased region" description="Acidic residues" evidence="1">
    <location>
        <begin position="976"/>
        <end position="1015"/>
    </location>
</feature>
<proteinExistence type="predicted"/>
<dbReference type="EMBL" id="JAWRVE010000005">
    <property type="protein sequence ID" value="KAL1881825.1"/>
    <property type="molecule type" value="Genomic_DNA"/>
</dbReference>
<feature type="compositionally biased region" description="Polar residues" evidence="1">
    <location>
        <begin position="266"/>
        <end position="291"/>
    </location>
</feature>
<protein>
    <submittedName>
        <fullName evidence="2">Uncharacterized protein</fullName>
    </submittedName>
</protein>
<evidence type="ECO:0000256" key="1">
    <source>
        <dbReference type="SAM" id="MobiDB-lite"/>
    </source>
</evidence>
<feature type="compositionally biased region" description="Polar residues" evidence="1">
    <location>
        <begin position="640"/>
        <end position="658"/>
    </location>
</feature>
<feature type="region of interest" description="Disordered" evidence="1">
    <location>
        <begin position="1"/>
        <end position="178"/>
    </location>
</feature>
<evidence type="ECO:0000313" key="2">
    <source>
        <dbReference type="EMBL" id="KAL1881825.1"/>
    </source>
</evidence>
<keyword evidence="3" id="KW-1185">Reference proteome</keyword>
<sequence length="1015" mass="109962">MPPPCLLPRKGSGKATPGRRVGLPFDHTARASNAPSTTPVSLGDIHRKRSSDEEVGDIANKRRRLSPSVPSSSSMVSDRTDRNGQQIAVIDLTDDTPQASSSGLERSNQSTASLALGSSPSSKARGFPRYSRPLSASTPSHGAKQKSEVIDLTLDDDSDDVDNSTLPPTPRLKETALSEGIEDVIDLTVEDPVAPDVPVASAYQRPEPVLQHGPGQTSSVNDDHSASTKRPGYGDPRASQHGLRSALPLESSQGQSPWSAKPAQKKSATGVDQAQVSSPMSQTMNTSQSQPKLELALDTRSAIRPSQEDGAVAHSSIALLLETLEHLKVSQAGQSLRQAPSAQMPSFPHFQSNTNVDIDSQGSLHSMRATRHTKAAGSAANRLPILGTAGDSHRTQAWLGAATANSDSVSPNGSSKSFFSELKNRSGSRPSSALDIPQPRTATPQLANGLPSVGHMRQVEIDQLRRGSVVVPRVQVQDRDNGPHKIDEKPKNEETERAGDGRLDVSGSISQFEAAEPDAGPGESGGLSRAGLFKMQHMLLRRSRGDVIARNTPLSGVDPNQGRDSDVEISAQDQGRSGGGRRMEGIERDGKGSTVSDSGPLRASKLREPSGLMIQGQAQKQNELIADGLAEGSEKRDESNSSSFSPETNAQGNGRPQSLQQLRRKLQKIVTLKVPPRELQRISERPVQRPDLPMGECFLMRCPMEVQEIIYKHLLVADGPIQVINGWSKLHQRQRSYLHPAILLTCKTFSKNALAVLYGQNVFQYILRETAPFAAGFREGEQSIHIAKYTPCFRKLELKIERSRTDFAYCNALARAIDVLNTHGARLNQLVLDISPSVEGNTLSTVGYFYRQGDVMEALKALRTRFIEVRVLTPKTRSAAPASFRYIIDRGFTVDDSSELPWAQPVKLPLENLSAMISLACENPSKAVARGWFKKFEPTSRRGIERFRPKKKDQDDNQGSQGNNDNQGSNGNNDDQSGEGDNDDQSSDGDEDDQSSNDDDELSIDDGDDSGDFKG</sequence>
<feature type="region of interest" description="Disordered" evidence="1">
    <location>
        <begin position="544"/>
        <end position="610"/>
    </location>
</feature>
<feature type="compositionally biased region" description="Basic and acidic residues" evidence="1">
    <location>
        <begin position="581"/>
        <end position="591"/>
    </location>
</feature>
<gene>
    <name evidence="2" type="ORF">Daus18300_000878</name>
</gene>
<feature type="region of interest" description="Disordered" evidence="1">
    <location>
        <begin position="943"/>
        <end position="1015"/>
    </location>
</feature>
<feature type="region of interest" description="Disordered" evidence="1">
    <location>
        <begin position="403"/>
        <end position="450"/>
    </location>
</feature>
<accession>A0ABR3Y1M1</accession>
<feature type="compositionally biased region" description="Polar residues" evidence="1">
    <location>
        <begin position="95"/>
        <end position="122"/>
    </location>
</feature>
<feature type="compositionally biased region" description="Acidic residues" evidence="1">
    <location>
        <begin position="153"/>
        <end position="162"/>
    </location>
</feature>